<evidence type="ECO:0000256" key="2">
    <source>
        <dbReference type="ARBA" id="ARBA00022741"/>
    </source>
</evidence>
<dbReference type="Gene3D" id="1.10.10.990">
    <property type="match status" value="1"/>
</dbReference>
<gene>
    <name evidence="10 12" type="primary">recC</name>
    <name evidence="12" type="ORF">FKV23_00500</name>
</gene>
<keyword evidence="4 10" id="KW-0378">Hydrolase</keyword>
<dbReference type="OrthoDB" id="9762834at2"/>
<evidence type="ECO:0000256" key="1">
    <source>
        <dbReference type="ARBA" id="ARBA00022722"/>
    </source>
</evidence>
<evidence type="ECO:0000256" key="5">
    <source>
        <dbReference type="ARBA" id="ARBA00022806"/>
    </source>
</evidence>
<evidence type="ECO:0000256" key="10">
    <source>
        <dbReference type="HAMAP-Rule" id="MF_01486"/>
    </source>
</evidence>
<dbReference type="Pfam" id="PF17946">
    <property type="entry name" value="RecC_C"/>
    <property type="match status" value="1"/>
</dbReference>
<dbReference type="GO" id="GO:0003677">
    <property type="term" value="F:DNA binding"/>
    <property type="evidence" value="ECO:0007669"/>
    <property type="project" value="UniProtKB-UniRule"/>
</dbReference>
<organism evidence="12 13">
    <name type="scientific">Marilutibacter alkalisoli</name>
    <dbReference type="NCBI Taxonomy" id="2591633"/>
    <lineage>
        <taxon>Bacteria</taxon>
        <taxon>Pseudomonadati</taxon>
        <taxon>Pseudomonadota</taxon>
        <taxon>Gammaproteobacteria</taxon>
        <taxon>Lysobacterales</taxon>
        <taxon>Lysobacteraceae</taxon>
        <taxon>Marilutibacter</taxon>
    </lineage>
</organism>
<keyword evidence="2 10" id="KW-0547">Nucleotide-binding</keyword>
<feature type="domain" description="RecC C-terminal" evidence="11">
    <location>
        <begin position="820"/>
        <end position="1045"/>
    </location>
</feature>
<keyword evidence="5 10" id="KW-0347">Helicase</keyword>
<comment type="subunit">
    <text evidence="10">Heterotrimer of RecB, RecC and RecD. All subunits contribute to DNA-binding.</text>
</comment>
<evidence type="ECO:0000256" key="7">
    <source>
        <dbReference type="ARBA" id="ARBA00022840"/>
    </source>
</evidence>
<dbReference type="PIRSF" id="PIRSF000980">
    <property type="entry name" value="RecC"/>
    <property type="match status" value="1"/>
</dbReference>
<keyword evidence="1 10" id="KW-0540">Nuclease</keyword>
<dbReference type="GO" id="GO:0009338">
    <property type="term" value="C:exodeoxyribonuclease V complex"/>
    <property type="evidence" value="ECO:0007669"/>
    <property type="project" value="InterPro"/>
</dbReference>
<dbReference type="Proteomes" id="UP000317199">
    <property type="component" value="Chromosome"/>
</dbReference>
<proteinExistence type="inferred from homology"/>
<protein>
    <recommendedName>
        <fullName evidence="10">RecBCD enzyme subunit RecC</fullName>
    </recommendedName>
    <alternativeName>
        <fullName evidence="10">Exonuclease V subunit RecC</fullName>
        <shortName evidence="10">ExoV subunit RecC</shortName>
    </alternativeName>
    <alternativeName>
        <fullName evidence="10">Helicase/nuclease RecBCD subunit RecC</fullName>
    </alternativeName>
</protein>
<dbReference type="PANTHER" id="PTHR30591:SF1">
    <property type="entry name" value="RECBCD ENZYME SUBUNIT RECC"/>
    <property type="match status" value="1"/>
</dbReference>
<dbReference type="RefSeq" id="WP_141622102.1">
    <property type="nucleotide sequence ID" value="NZ_CP041242.1"/>
</dbReference>
<keyword evidence="13" id="KW-1185">Reference proteome</keyword>
<evidence type="ECO:0000313" key="12">
    <source>
        <dbReference type="EMBL" id="QDH68759.1"/>
    </source>
</evidence>
<comment type="miscellaneous">
    <text evidence="10">In the RecBCD complex, RecB has a slow 3'-5' helicase, an exonuclease activity and loads RecA onto ssDNA, RecD has a fast 5'-3' helicase activity, while RecC stimulates the ATPase and processivity of the RecB helicase and contributes to recognition of the Chi site.</text>
</comment>
<sequence>MPGPSDFRLYHSNALDVLAGLLADALREPAPGQALLTPDTILIPQVAMRRWLQATLAARHGVAANLEFLTPGEFVARALDANLGRSDGDLDAAALQWRVYAALADPAVLERPALRALREHLRGDDALKPWALAGELAAVFEKYQAWRRDWLLRWEAGADPDDPQAILWREVAAGRTHRARRIQDYLARFGRHDPDGEALPQGLPPRLFAFATLNVSPDVLRVMATQARVGTLHFYLPTPTRAYWGDLQALGARLRSGSPAPFGDEADENPLLRSWGMAGRDFMALLGSYEVVHPSGEIDACVDPEHADQHDSLLQRLQADLFHRRSAPSGTPRAAVDRDDPSLQLHACHTRLRELQVLHDRLRALLEDKRFDPPLQPREIAVLAPDIDPYVPYLDAVFGGHGDKDHAPGGPIPYAMADASPLAGEPLAEVFLRLLALPVARFGLQEMLDLLASPPLAEAAGLDADAFERLHGWLQAAGARWGIDAAHRARHGAPADDAYTWQFALDRLLLGHATGGDEPIAGAGQVVAPWPELEGGALEALDKLLRLLRVLARHQRLLGEAMPPAQWRERLLVLLDDLPPRPPSTPGGQRALERLRRLVDSFARDAERAGAELPVPAEVVRSHFAAVLSAADTRAPLLTGGVSFARMVPMRLLPFRVICLLGMNDGEFPRRDPVAGLNRLTAELDTGKRRHGDRSTRDDDRYLFLQLFSSAQDVFYLSWLGADPRDGSVREPSALVDELRAAAGAYHADPAAAAQELVLRHPLQPFSPAAFGGGDAPDPRHFSYRRHWHPAAGHLAGARTALPPWMDAAAALAPAIEVEDTLSLDALRRFLMAPAEQFLRQRLGLRLAEVEAAGEDVEPLQAPGRGLERMQLQRAAFDALLAGEDAEAMQPRLRARGLLPSGPLGRRALAGVLDEVQPYAAQFVAWRGDAEPRSWPLEVEIDGVRLQGRLADAWPQGLARLRFGTPNGPSAIRHGLDWLLAEAAGLGLPLLEFHQGEDGVRAYPRDAIGRDQATAALRHLLALRGEGLRRPLAFAPYSGWEYFNAPDPVRAVRNAAAKWRGGTRQWAEGDSEALRLALRGRDPFTDLDTLREFAALARAIYGAVTRGVVEGDAADVLALPLEDDAEDAA</sequence>
<dbReference type="KEGG" id="lyj:FKV23_00500"/>
<dbReference type="EMBL" id="CP041242">
    <property type="protein sequence ID" value="QDH68759.1"/>
    <property type="molecule type" value="Genomic_DNA"/>
</dbReference>
<keyword evidence="8 10" id="KW-0238">DNA-binding</keyword>
<dbReference type="AlphaFoldDB" id="A0A514BP19"/>
<dbReference type="InterPro" id="IPR006697">
    <property type="entry name" value="RecC"/>
</dbReference>
<keyword evidence="7 10" id="KW-0067">ATP-binding</keyword>
<name>A0A514BP19_9GAMM</name>
<dbReference type="NCBIfam" id="TIGR01450">
    <property type="entry name" value="recC"/>
    <property type="match status" value="1"/>
</dbReference>
<dbReference type="PANTHER" id="PTHR30591">
    <property type="entry name" value="RECBCD ENZYME SUBUNIT RECC"/>
    <property type="match status" value="1"/>
</dbReference>
<keyword evidence="9 10" id="KW-0234">DNA repair</keyword>
<dbReference type="GO" id="GO:0000724">
    <property type="term" value="P:double-strand break repair via homologous recombination"/>
    <property type="evidence" value="ECO:0007669"/>
    <property type="project" value="UniProtKB-UniRule"/>
</dbReference>
<evidence type="ECO:0000259" key="11">
    <source>
        <dbReference type="Pfam" id="PF17946"/>
    </source>
</evidence>
<dbReference type="InterPro" id="IPR013986">
    <property type="entry name" value="DExx_box_DNA_helicase_dom_sf"/>
</dbReference>
<dbReference type="Gene3D" id="1.10.10.160">
    <property type="match status" value="1"/>
</dbReference>
<dbReference type="InterPro" id="IPR041500">
    <property type="entry name" value="RecC_C"/>
</dbReference>
<dbReference type="HAMAP" id="MF_01486">
    <property type="entry name" value="RecC"/>
    <property type="match status" value="1"/>
</dbReference>
<evidence type="ECO:0000256" key="4">
    <source>
        <dbReference type="ARBA" id="ARBA00022801"/>
    </source>
</evidence>
<evidence type="ECO:0000256" key="8">
    <source>
        <dbReference type="ARBA" id="ARBA00023125"/>
    </source>
</evidence>
<dbReference type="GO" id="GO:0008854">
    <property type="term" value="F:exodeoxyribonuclease V activity"/>
    <property type="evidence" value="ECO:0007669"/>
    <property type="project" value="InterPro"/>
</dbReference>
<evidence type="ECO:0000313" key="13">
    <source>
        <dbReference type="Proteomes" id="UP000317199"/>
    </source>
</evidence>
<evidence type="ECO:0000256" key="6">
    <source>
        <dbReference type="ARBA" id="ARBA00022839"/>
    </source>
</evidence>
<keyword evidence="3 10" id="KW-0227">DNA damage</keyword>
<evidence type="ECO:0000256" key="3">
    <source>
        <dbReference type="ARBA" id="ARBA00022763"/>
    </source>
</evidence>
<accession>A0A514BP19</accession>
<dbReference type="SUPFAM" id="SSF52980">
    <property type="entry name" value="Restriction endonuclease-like"/>
    <property type="match status" value="1"/>
</dbReference>
<keyword evidence="6 10" id="KW-0269">Exonuclease</keyword>
<dbReference type="GO" id="GO:0005524">
    <property type="term" value="F:ATP binding"/>
    <property type="evidence" value="ECO:0007669"/>
    <property type="project" value="UniProtKB-UniRule"/>
</dbReference>
<dbReference type="GO" id="GO:0003678">
    <property type="term" value="F:DNA helicase activity"/>
    <property type="evidence" value="ECO:0007669"/>
    <property type="project" value="UniProtKB-UniRule"/>
</dbReference>
<dbReference type="InterPro" id="IPR027417">
    <property type="entry name" value="P-loop_NTPase"/>
</dbReference>
<comment type="similarity">
    <text evidence="10">Belongs to the RecC family.</text>
</comment>
<evidence type="ECO:0000256" key="9">
    <source>
        <dbReference type="ARBA" id="ARBA00023204"/>
    </source>
</evidence>
<dbReference type="InterPro" id="IPR011335">
    <property type="entry name" value="Restrct_endonuc-II-like"/>
</dbReference>
<comment type="function">
    <text evidence="10">A helicase/nuclease that prepares dsDNA breaks (DSB) for recombinational DNA repair. Binds to DSBs and unwinds DNA via a highly rapid and processive ATP-dependent bidirectional helicase activity. Unwinds dsDNA until it encounters a Chi (crossover hotspot instigator) sequence from the 3' direction. Cuts ssDNA a few nucleotides 3' to the Chi site. The properties and activities of the enzyme are changed at Chi. The Chi-altered holoenzyme produces a long 3'-ssDNA overhang and facilitates RecA-binding to the ssDNA for homologous DNA recombination and repair. Holoenzyme degrades any linearized DNA that is unable to undergo homologous recombination. In the holoenzyme this subunit recognizes the wild-type Chi sequence, and when added to isolated RecB increases its ATP-dependent helicase processivity.</text>
</comment>
<dbReference type="Pfam" id="PF04257">
    <property type="entry name" value="Exonuc_V_gamma"/>
    <property type="match status" value="1"/>
</dbReference>
<reference evidence="12 13" key="1">
    <citation type="submission" date="2019-06" db="EMBL/GenBank/DDBJ databases">
        <title>Lysobacter alkalisoli sp. nov. isolated from saline-alkali soil.</title>
        <authorList>
            <person name="Sun J.-Q."/>
            <person name="Xu L."/>
        </authorList>
    </citation>
    <scope>NUCLEOTIDE SEQUENCE [LARGE SCALE GENOMIC DNA]</scope>
    <source>
        <strain evidence="12 13">SJ-36</strain>
    </source>
</reference>
<dbReference type="SUPFAM" id="SSF52540">
    <property type="entry name" value="P-loop containing nucleoside triphosphate hydrolases"/>
    <property type="match status" value="2"/>
</dbReference>
<dbReference type="Gene3D" id="3.40.50.10930">
    <property type="match status" value="1"/>
</dbReference>
<dbReference type="Gene3D" id="3.40.50.300">
    <property type="entry name" value="P-loop containing nucleotide triphosphate hydrolases"/>
    <property type="match status" value="2"/>
</dbReference>